<feature type="transmembrane region" description="Helical" evidence="1">
    <location>
        <begin position="32"/>
        <end position="51"/>
    </location>
</feature>
<keyword evidence="1" id="KW-0812">Transmembrane</keyword>
<evidence type="ECO:0000313" key="2">
    <source>
        <dbReference type="EMBL" id="RXK55822.1"/>
    </source>
</evidence>
<evidence type="ECO:0000256" key="1">
    <source>
        <dbReference type="SAM" id="Phobius"/>
    </source>
</evidence>
<dbReference type="Proteomes" id="UP000290218">
    <property type="component" value="Unassembled WGS sequence"/>
</dbReference>
<reference evidence="2 3" key="1">
    <citation type="submission" date="2019-01" db="EMBL/GenBank/DDBJ databases">
        <title>Lacunisphaera sp. strain TWA-58.</title>
        <authorList>
            <person name="Chen W.-M."/>
        </authorList>
    </citation>
    <scope>NUCLEOTIDE SEQUENCE [LARGE SCALE GENOMIC DNA]</scope>
    <source>
        <strain evidence="2 3">TWA-58</strain>
    </source>
</reference>
<dbReference type="AlphaFoldDB" id="A0A4Q1CAD5"/>
<keyword evidence="1" id="KW-0472">Membrane</keyword>
<gene>
    <name evidence="2" type="ORF">ESB00_08030</name>
</gene>
<protein>
    <submittedName>
        <fullName evidence="2">Uncharacterized protein</fullName>
    </submittedName>
</protein>
<organism evidence="2 3">
    <name type="scientific">Oleiharenicola lentus</name>
    <dbReference type="NCBI Taxonomy" id="2508720"/>
    <lineage>
        <taxon>Bacteria</taxon>
        <taxon>Pseudomonadati</taxon>
        <taxon>Verrucomicrobiota</taxon>
        <taxon>Opitutia</taxon>
        <taxon>Opitutales</taxon>
        <taxon>Opitutaceae</taxon>
        <taxon>Oleiharenicola</taxon>
    </lineage>
</organism>
<proteinExistence type="predicted"/>
<accession>A0A4Q1CAD5</accession>
<dbReference type="EMBL" id="SDHX01000001">
    <property type="protein sequence ID" value="RXK55822.1"/>
    <property type="molecule type" value="Genomic_DNA"/>
</dbReference>
<keyword evidence="1" id="KW-1133">Transmembrane helix</keyword>
<comment type="caution">
    <text evidence="2">The sequence shown here is derived from an EMBL/GenBank/DDBJ whole genome shotgun (WGS) entry which is preliminary data.</text>
</comment>
<evidence type="ECO:0000313" key="3">
    <source>
        <dbReference type="Proteomes" id="UP000290218"/>
    </source>
</evidence>
<keyword evidence="3" id="KW-1185">Reference proteome</keyword>
<dbReference type="RefSeq" id="WP_129047187.1">
    <property type="nucleotide sequence ID" value="NZ_SDHX01000001.1"/>
</dbReference>
<sequence>MKTIHHLTSALVAAGSTGVALLTVSGHLPSELGLASLTVAGLLGFALFDYARPTKSLRAPLAPVLRPALPAAPVSRRVAAVVEKAA</sequence>
<name>A0A4Q1CAD5_9BACT</name>